<reference evidence="1" key="1">
    <citation type="submission" date="2023-04" db="EMBL/GenBank/DDBJ databases">
        <title>Draft Genome sequencing of Naganishia species isolated from polar environments using Oxford Nanopore Technology.</title>
        <authorList>
            <person name="Leo P."/>
            <person name="Venkateswaran K."/>
        </authorList>
    </citation>
    <scope>NUCLEOTIDE SEQUENCE</scope>
    <source>
        <strain evidence="1">MNA-CCFEE 5261</strain>
    </source>
</reference>
<dbReference type="Proteomes" id="UP001241377">
    <property type="component" value="Unassembled WGS sequence"/>
</dbReference>
<dbReference type="EMBL" id="JASBWR010000011">
    <property type="protein sequence ID" value="KAJ9110675.1"/>
    <property type="molecule type" value="Genomic_DNA"/>
</dbReference>
<sequence>MFSKLITVAATGTIALLAQASEAQVTATGTMGTTNPPAATIGTAINQTSYARLLSLNNIHDFCLFAPPKPGVTIGDSEAFEVAYCVQPRNNARVIPDGVLKAVHFVKTPLYVQVQGWGDFTKLNVVAGDDGGELGPHGMTGEGNPVGGNVTSNVTGADVPYEEWMSFISYTQFCLRICTADNSTLSAADECRHTLDVMGCEFVMPGDYTEDTFTSCDGDAAYPPGVYPQSDGSTSTFSQLWIGTMTGTDGATSTTQWGNTVTPSAPYSTPATSNCQTFTSVGNGIASLALTNIAAPSTDVAQPSASSPQPTQPLQSVGGNTCKRTTR</sequence>
<evidence type="ECO:0000313" key="2">
    <source>
        <dbReference type="Proteomes" id="UP001241377"/>
    </source>
</evidence>
<gene>
    <name evidence="1" type="ORF">QFC19_001504</name>
</gene>
<protein>
    <submittedName>
        <fullName evidence="1">Uncharacterized protein</fullName>
    </submittedName>
</protein>
<name>A0ACC2WH58_9TREE</name>
<comment type="caution">
    <text evidence="1">The sequence shown here is derived from an EMBL/GenBank/DDBJ whole genome shotgun (WGS) entry which is preliminary data.</text>
</comment>
<proteinExistence type="predicted"/>
<keyword evidence="2" id="KW-1185">Reference proteome</keyword>
<evidence type="ECO:0000313" key="1">
    <source>
        <dbReference type="EMBL" id="KAJ9110675.1"/>
    </source>
</evidence>
<accession>A0ACC2WH58</accession>
<organism evidence="1 2">
    <name type="scientific">Naganishia cerealis</name>
    <dbReference type="NCBI Taxonomy" id="610337"/>
    <lineage>
        <taxon>Eukaryota</taxon>
        <taxon>Fungi</taxon>
        <taxon>Dikarya</taxon>
        <taxon>Basidiomycota</taxon>
        <taxon>Agaricomycotina</taxon>
        <taxon>Tremellomycetes</taxon>
        <taxon>Filobasidiales</taxon>
        <taxon>Filobasidiaceae</taxon>
        <taxon>Naganishia</taxon>
    </lineage>
</organism>